<dbReference type="GO" id="GO:0000346">
    <property type="term" value="C:transcription export complex"/>
    <property type="evidence" value="ECO:0000318"/>
    <property type="project" value="GO_Central"/>
</dbReference>
<dbReference type="InterPro" id="IPR001680">
    <property type="entry name" value="WD40_rpt"/>
</dbReference>
<organism evidence="4 5">
    <name type="scientific">Chlamydomonas reinhardtii</name>
    <name type="common">Chlamydomonas smithii</name>
    <dbReference type="NCBI Taxonomy" id="3055"/>
    <lineage>
        <taxon>Eukaryota</taxon>
        <taxon>Viridiplantae</taxon>
        <taxon>Chlorophyta</taxon>
        <taxon>core chlorophytes</taxon>
        <taxon>Chlorophyceae</taxon>
        <taxon>CS clade</taxon>
        <taxon>Chlamydomonadales</taxon>
        <taxon>Chlamydomonadaceae</taxon>
        <taxon>Chlamydomonas</taxon>
    </lineage>
</organism>
<gene>
    <name evidence="4" type="ORF">CHLRE_03g180200v5</name>
</gene>
<dbReference type="GeneID" id="5728790"/>
<dbReference type="SMART" id="SM00320">
    <property type="entry name" value="WD40"/>
    <property type="match status" value="4"/>
</dbReference>
<evidence type="ECO:0000313" key="4">
    <source>
        <dbReference type="EMBL" id="PNW85307.1"/>
    </source>
</evidence>
<keyword evidence="2 3" id="KW-0853">WD repeat</keyword>
<dbReference type="InterPro" id="IPR036322">
    <property type="entry name" value="WD40_repeat_dom_sf"/>
</dbReference>
<dbReference type="PANTHER" id="PTHR44411">
    <property type="entry name" value="THO COMPLEX SUBUNIT 6 HOMOLOG"/>
    <property type="match status" value="1"/>
</dbReference>
<dbReference type="InterPro" id="IPR015943">
    <property type="entry name" value="WD40/YVTN_repeat-like_dom_sf"/>
</dbReference>
<dbReference type="Proteomes" id="UP000006906">
    <property type="component" value="Chromosome 3"/>
</dbReference>
<feature type="repeat" description="WD" evidence="3">
    <location>
        <begin position="242"/>
        <end position="271"/>
    </location>
</feature>
<evidence type="ECO:0000256" key="1">
    <source>
        <dbReference type="ARBA" id="ARBA00009728"/>
    </source>
</evidence>
<keyword evidence="5" id="KW-1185">Reference proteome</keyword>
<dbReference type="OrthoDB" id="273067at2759"/>
<dbReference type="SUPFAM" id="SSF50978">
    <property type="entry name" value="WD40 repeat-like"/>
    <property type="match status" value="1"/>
</dbReference>
<dbReference type="ExpressionAtlas" id="A0A2K3DXR5">
    <property type="expression patterns" value="baseline"/>
</dbReference>
<dbReference type="RefSeq" id="XP_042926164.1">
    <property type="nucleotide sequence ID" value="XM_043061035.1"/>
</dbReference>
<dbReference type="InterPro" id="IPR042626">
    <property type="entry name" value="THOC6"/>
</dbReference>
<comment type="similarity">
    <text evidence="1">Belongs to the WD repeat THOC6 family.</text>
</comment>
<dbReference type="KEGG" id="cre:CHLRE_03g180200v5"/>
<protein>
    <submittedName>
        <fullName evidence="4">Uncharacterized protein</fullName>
    </submittedName>
</protein>
<dbReference type="FunFam" id="2.130.10.10:FF:002960">
    <property type="entry name" value="WD40 repeat protein"/>
    <property type="match status" value="1"/>
</dbReference>
<sequence>MVSTDGFDCRSYDLQTYADGIHKKRLERFSTVYACAFVSSTLGNGDAAASSLALAPSDLLVTASSTGHLRLFRLVDMVTRWTAAGQQSAQPACSWAAHVGAVYCLATARTPRGGDTLLFSGGDDGYVRGWRLSDVLAGLQARELKQQQQQQQQQAPDGSGAGAEAVLEVRPFLAVRLPRAESPLGAISLPPAVQSLALSSDPAGEGSGPTTLFAGCSDGGVHSLDVATGALSSPQRAEGGCHVAGVLTMDHSWSAGSLATGSEDGTVRLWDARIGGARACTSTFDTGAAGRSVPGSGAEALRCLRNPPTTCLRFEASGSWLLCGHGAGGGSAGSLSMWSLGMGQRVQQVSTTAVPQAMVVAPSEVLVVGSESALCRYSAALEGPGVKQPLQGCRSAFGLDLHPRTGQVAVGGAGGAVELLSRYGKKTGGCLFTSDED</sequence>
<evidence type="ECO:0000256" key="3">
    <source>
        <dbReference type="PROSITE-ProRule" id="PRU00221"/>
    </source>
</evidence>
<dbReference type="FunCoup" id="A0A2K3DXR5">
    <property type="interactions" value="1656"/>
</dbReference>
<dbReference type="STRING" id="3055.A0A2K3DXR5"/>
<dbReference type="InParanoid" id="A0A2K3DXR5"/>
<evidence type="ECO:0000256" key="2">
    <source>
        <dbReference type="ARBA" id="ARBA00022574"/>
    </source>
</evidence>
<dbReference type="OMA" id="FDCRSYD"/>
<dbReference type="PROSITE" id="PS50082">
    <property type="entry name" value="WD_REPEATS_2"/>
    <property type="match status" value="1"/>
</dbReference>
<dbReference type="PANTHER" id="PTHR44411:SF1">
    <property type="entry name" value="THO COMPLEX SUBUNIT 6 HOMOLOG"/>
    <property type="match status" value="1"/>
</dbReference>
<reference evidence="4 5" key="1">
    <citation type="journal article" date="2007" name="Science">
        <title>The Chlamydomonas genome reveals the evolution of key animal and plant functions.</title>
        <authorList>
            <person name="Merchant S.S."/>
            <person name="Prochnik S.E."/>
            <person name="Vallon O."/>
            <person name="Harris E.H."/>
            <person name="Karpowicz S.J."/>
            <person name="Witman G.B."/>
            <person name="Terry A."/>
            <person name="Salamov A."/>
            <person name="Fritz-Laylin L.K."/>
            <person name="Marechal-Drouard L."/>
            <person name="Marshall W.F."/>
            <person name="Qu L.H."/>
            <person name="Nelson D.R."/>
            <person name="Sanderfoot A.A."/>
            <person name="Spalding M.H."/>
            <person name="Kapitonov V.V."/>
            <person name="Ren Q."/>
            <person name="Ferris P."/>
            <person name="Lindquist E."/>
            <person name="Shapiro H."/>
            <person name="Lucas S.M."/>
            <person name="Grimwood J."/>
            <person name="Schmutz J."/>
            <person name="Cardol P."/>
            <person name="Cerutti H."/>
            <person name="Chanfreau G."/>
            <person name="Chen C.L."/>
            <person name="Cognat V."/>
            <person name="Croft M.T."/>
            <person name="Dent R."/>
            <person name="Dutcher S."/>
            <person name="Fernandez E."/>
            <person name="Fukuzawa H."/>
            <person name="Gonzalez-Ballester D."/>
            <person name="Gonzalez-Halphen D."/>
            <person name="Hallmann A."/>
            <person name="Hanikenne M."/>
            <person name="Hippler M."/>
            <person name="Inwood W."/>
            <person name="Jabbari K."/>
            <person name="Kalanon M."/>
            <person name="Kuras R."/>
            <person name="Lefebvre P.A."/>
            <person name="Lemaire S.D."/>
            <person name="Lobanov A.V."/>
            <person name="Lohr M."/>
            <person name="Manuell A."/>
            <person name="Meier I."/>
            <person name="Mets L."/>
            <person name="Mittag M."/>
            <person name="Mittelmeier T."/>
            <person name="Moroney J.V."/>
            <person name="Moseley J."/>
            <person name="Napoli C."/>
            <person name="Nedelcu A.M."/>
            <person name="Niyogi K."/>
            <person name="Novoselov S.V."/>
            <person name="Paulsen I.T."/>
            <person name="Pazour G."/>
            <person name="Purton S."/>
            <person name="Ral J.P."/>
            <person name="Riano-Pachon D.M."/>
            <person name="Riekhof W."/>
            <person name="Rymarquis L."/>
            <person name="Schroda M."/>
            <person name="Stern D."/>
            <person name="Umen J."/>
            <person name="Willows R."/>
            <person name="Wilson N."/>
            <person name="Zimmer S.L."/>
            <person name="Allmer J."/>
            <person name="Balk J."/>
            <person name="Bisova K."/>
            <person name="Chen C.J."/>
            <person name="Elias M."/>
            <person name="Gendler K."/>
            <person name="Hauser C."/>
            <person name="Lamb M.R."/>
            <person name="Ledford H."/>
            <person name="Long J.C."/>
            <person name="Minagawa J."/>
            <person name="Page M.D."/>
            <person name="Pan J."/>
            <person name="Pootakham W."/>
            <person name="Roje S."/>
            <person name="Rose A."/>
            <person name="Stahlberg E."/>
            <person name="Terauchi A.M."/>
            <person name="Yang P."/>
            <person name="Ball S."/>
            <person name="Bowler C."/>
            <person name="Dieckmann C.L."/>
            <person name="Gladyshev V.N."/>
            <person name="Green P."/>
            <person name="Jorgensen R."/>
            <person name="Mayfield S."/>
            <person name="Mueller-Roeber B."/>
            <person name="Rajamani S."/>
            <person name="Sayre R.T."/>
            <person name="Brokstein P."/>
            <person name="Dubchak I."/>
            <person name="Goodstein D."/>
            <person name="Hornick L."/>
            <person name="Huang Y.W."/>
            <person name="Jhaveri J."/>
            <person name="Luo Y."/>
            <person name="Martinez D."/>
            <person name="Ngau W.C."/>
            <person name="Otillar B."/>
            <person name="Poliakov A."/>
            <person name="Porter A."/>
            <person name="Szajkowski L."/>
            <person name="Werner G."/>
            <person name="Zhou K."/>
            <person name="Grigoriev I.V."/>
            <person name="Rokhsar D.S."/>
            <person name="Grossman A.R."/>
        </authorList>
    </citation>
    <scope>NUCLEOTIDE SEQUENCE [LARGE SCALE GENOMIC DNA]</scope>
    <source>
        <strain evidence="5">CC-503</strain>
    </source>
</reference>
<name>A0A2K3DXR5_CHLRE</name>
<dbReference type="Pfam" id="PF00400">
    <property type="entry name" value="WD40"/>
    <property type="match status" value="2"/>
</dbReference>
<accession>A0A2K3DXR5</accession>
<dbReference type="Gene3D" id="2.130.10.10">
    <property type="entry name" value="YVTN repeat-like/Quinoprotein amine dehydrogenase"/>
    <property type="match status" value="2"/>
</dbReference>
<dbReference type="AlphaFoldDB" id="A0A2K3DXR5"/>
<dbReference type="GO" id="GO:0000347">
    <property type="term" value="C:THO complex"/>
    <property type="evidence" value="ECO:0000318"/>
    <property type="project" value="GO_Central"/>
</dbReference>
<dbReference type="Gramene" id="PNW85307">
    <property type="protein sequence ID" value="PNW85307"/>
    <property type="gene ID" value="CHLRE_03g180200v5"/>
</dbReference>
<proteinExistence type="inferred from homology"/>
<dbReference type="GO" id="GO:0006406">
    <property type="term" value="P:mRNA export from nucleus"/>
    <property type="evidence" value="ECO:0000318"/>
    <property type="project" value="GO_Central"/>
</dbReference>
<dbReference type="EMBL" id="CM008964">
    <property type="protein sequence ID" value="PNW85307.1"/>
    <property type="molecule type" value="Genomic_DNA"/>
</dbReference>
<evidence type="ECO:0000313" key="5">
    <source>
        <dbReference type="Proteomes" id="UP000006906"/>
    </source>
</evidence>